<evidence type="ECO:0000256" key="7">
    <source>
        <dbReference type="RuleBase" id="RU079119"/>
    </source>
</evidence>
<keyword evidence="3 7" id="KW-0812">Transmembrane</keyword>
<accession>A0A7S0J8W5</accession>
<dbReference type="EC" id="2.3.1.225" evidence="7"/>
<dbReference type="PROSITE" id="PS50216">
    <property type="entry name" value="DHHC"/>
    <property type="match status" value="1"/>
</dbReference>
<dbReference type="PANTHER" id="PTHR22883">
    <property type="entry name" value="ZINC FINGER DHHC DOMAIN CONTAINING PROTEIN"/>
    <property type="match status" value="1"/>
</dbReference>
<dbReference type="GO" id="GO:0006612">
    <property type="term" value="P:protein targeting to membrane"/>
    <property type="evidence" value="ECO:0007669"/>
    <property type="project" value="TreeGrafter"/>
</dbReference>
<comment type="catalytic activity">
    <reaction evidence="7">
        <text>L-cysteinyl-[protein] + hexadecanoyl-CoA = S-hexadecanoyl-L-cysteinyl-[protein] + CoA</text>
        <dbReference type="Rhea" id="RHEA:36683"/>
        <dbReference type="Rhea" id="RHEA-COMP:10131"/>
        <dbReference type="Rhea" id="RHEA-COMP:11032"/>
        <dbReference type="ChEBI" id="CHEBI:29950"/>
        <dbReference type="ChEBI" id="CHEBI:57287"/>
        <dbReference type="ChEBI" id="CHEBI:57379"/>
        <dbReference type="ChEBI" id="CHEBI:74151"/>
        <dbReference type="EC" id="2.3.1.225"/>
    </reaction>
</comment>
<feature type="transmembrane region" description="Helical" evidence="7">
    <location>
        <begin position="61"/>
        <end position="83"/>
    </location>
</feature>
<dbReference type="EMBL" id="HBER01039484">
    <property type="protein sequence ID" value="CAD8544696.1"/>
    <property type="molecule type" value="Transcribed_RNA"/>
</dbReference>
<proteinExistence type="inferred from homology"/>
<dbReference type="AlphaFoldDB" id="A0A7S0J8W5"/>
<comment type="similarity">
    <text evidence="7">Belongs to the DHHC palmitoyltransferase family.</text>
</comment>
<gene>
    <name evidence="9" type="ORF">CLEP1334_LOCUS19984</name>
</gene>
<dbReference type="Pfam" id="PF01529">
    <property type="entry name" value="DHHC"/>
    <property type="match status" value="1"/>
</dbReference>
<evidence type="ECO:0000256" key="3">
    <source>
        <dbReference type="ARBA" id="ARBA00022692"/>
    </source>
</evidence>
<keyword evidence="6 7" id="KW-0012">Acyltransferase</keyword>
<name>A0A7S0J8W5_9EUKA</name>
<protein>
    <recommendedName>
        <fullName evidence="7">Palmitoyltransferase</fullName>
        <ecNumber evidence="7">2.3.1.225</ecNumber>
    </recommendedName>
</protein>
<evidence type="ECO:0000256" key="5">
    <source>
        <dbReference type="ARBA" id="ARBA00023136"/>
    </source>
</evidence>
<evidence type="ECO:0000313" key="9">
    <source>
        <dbReference type="EMBL" id="CAD8544696.1"/>
    </source>
</evidence>
<evidence type="ECO:0000256" key="1">
    <source>
        <dbReference type="ARBA" id="ARBA00004141"/>
    </source>
</evidence>
<keyword evidence="2 7" id="KW-0808">Transferase</keyword>
<feature type="transmembrane region" description="Helical" evidence="7">
    <location>
        <begin position="242"/>
        <end position="265"/>
    </location>
</feature>
<evidence type="ECO:0000256" key="2">
    <source>
        <dbReference type="ARBA" id="ARBA00022679"/>
    </source>
</evidence>
<feature type="transmembrane region" description="Helical" evidence="7">
    <location>
        <begin position="209"/>
        <end position="236"/>
    </location>
</feature>
<dbReference type="InterPro" id="IPR039859">
    <property type="entry name" value="PFA4/ZDH16/20/ERF2-like"/>
</dbReference>
<evidence type="ECO:0000259" key="8">
    <source>
        <dbReference type="Pfam" id="PF01529"/>
    </source>
</evidence>
<dbReference type="GO" id="GO:0016020">
    <property type="term" value="C:membrane"/>
    <property type="evidence" value="ECO:0007669"/>
    <property type="project" value="UniProtKB-SubCell"/>
</dbReference>
<comment type="domain">
    <text evidence="7">The DHHC domain is required for palmitoyltransferase activity.</text>
</comment>
<evidence type="ECO:0000256" key="4">
    <source>
        <dbReference type="ARBA" id="ARBA00022989"/>
    </source>
</evidence>
<dbReference type="GO" id="GO:0005783">
    <property type="term" value="C:endoplasmic reticulum"/>
    <property type="evidence" value="ECO:0007669"/>
    <property type="project" value="TreeGrafter"/>
</dbReference>
<feature type="domain" description="Palmitoyltransferase DHHC" evidence="8">
    <location>
        <begin position="154"/>
        <end position="265"/>
    </location>
</feature>
<dbReference type="InterPro" id="IPR001594">
    <property type="entry name" value="Palmitoyltrfase_DHHC"/>
</dbReference>
<reference evidence="9" key="1">
    <citation type="submission" date="2021-01" db="EMBL/GenBank/DDBJ databases">
        <authorList>
            <person name="Corre E."/>
            <person name="Pelletier E."/>
            <person name="Niang G."/>
            <person name="Scheremetjew M."/>
            <person name="Finn R."/>
            <person name="Kale V."/>
            <person name="Holt S."/>
            <person name="Cochrane G."/>
            <person name="Meng A."/>
            <person name="Brown T."/>
            <person name="Cohen L."/>
        </authorList>
    </citation>
    <scope>NUCLEOTIDE SEQUENCE</scope>
    <source>
        <strain evidence="9">RCC1130</strain>
    </source>
</reference>
<dbReference type="GO" id="GO:0019706">
    <property type="term" value="F:protein-cysteine S-palmitoyltransferase activity"/>
    <property type="evidence" value="ECO:0007669"/>
    <property type="project" value="UniProtKB-EC"/>
</dbReference>
<dbReference type="GO" id="GO:0005794">
    <property type="term" value="C:Golgi apparatus"/>
    <property type="evidence" value="ECO:0007669"/>
    <property type="project" value="TreeGrafter"/>
</dbReference>
<comment type="subcellular location">
    <subcellularLocation>
        <location evidence="1">Membrane</location>
        <topology evidence="1">Multi-pass membrane protein</topology>
    </subcellularLocation>
</comment>
<organism evidence="9">
    <name type="scientific">Calcidiscus leptoporus</name>
    <dbReference type="NCBI Taxonomy" id="127549"/>
    <lineage>
        <taxon>Eukaryota</taxon>
        <taxon>Haptista</taxon>
        <taxon>Haptophyta</taxon>
        <taxon>Prymnesiophyceae</taxon>
        <taxon>Coccolithales</taxon>
        <taxon>Calcidiscaceae</taxon>
        <taxon>Calcidiscus</taxon>
    </lineage>
</organism>
<evidence type="ECO:0000256" key="6">
    <source>
        <dbReference type="ARBA" id="ARBA00023315"/>
    </source>
</evidence>
<feature type="transmembrane region" description="Helical" evidence="7">
    <location>
        <begin position="89"/>
        <end position="113"/>
    </location>
</feature>
<keyword evidence="4 7" id="KW-1133">Transmembrane helix</keyword>
<sequence length="305" mass="32715">MDDKPEAGASCIPLVSSATSASANDEQAMLEAGALTPDLASFPPMPLPDVKVMRAEAVKGIALVLSIIVLCVGLPHIFAFTVGGVPGTAWWVALGLLYFESTVALICLAGLIFGDPGVVGRSPTSCFPMPDEVKQRLAVAASMEDLRNITDESGATYCVRCLLWRPPPSSKRRPHHCRTCNRCVVHFDHHCGVFGRCIAGTWRSGNLPYFFLLIAMGAWGPLTCFGSILASVSIHFGGWQAALVVVSVLLLWALASCCGCLWVGLRQLLLNRWASGQSSLLEAQLEACVRAIRHKCTRTCTRSSS</sequence>
<keyword evidence="5 7" id="KW-0472">Membrane</keyword>